<feature type="domain" description="HTH arsR-type" evidence="4">
    <location>
        <begin position="253"/>
        <end position="324"/>
    </location>
</feature>
<dbReference type="KEGG" id="sata:C5746_13255"/>
<name>A0A2Z5JBS2_STRAR</name>
<proteinExistence type="predicted"/>
<accession>A0A2Z5JBS2</accession>
<evidence type="ECO:0000256" key="2">
    <source>
        <dbReference type="ARBA" id="ARBA00023125"/>
    </source>
</evidence>
<evidence type="ECO:0000256" key="1">
    <source>
        <dbReference type="ARBA" id="ARBA00023015"/>
    </source>
</evidence>
<dbReference type="InterPro" id="IPR001845">
    <property type="entry name" value="HTH_ArsR_DNA-bd_dom"/>
</dbReference>
<sequence>MLRLHFTDADLAKVWVASGPDPLWETVLGMQLLSRHGPRSFGEWRRRARTELQRKGADGPARLVGAAAPPASYFPDFLTPAEGGHGLSAGLDALRATPSARLRRELALTARARRLPRWFAGLAAGERSHLDELTDAIRRVHDTVIRPDWTCVAATVQADRMVRARALCDGGVAGLLESLRPALDWRPPTLYVRYPEGRDIHLDGRGLCLIPSFFCHSSPVALADPTLPQVLVYPIARTEGPDVSPVGADRRRRQLAGLLGRTRARVLTALQNSATTGELARMLHISAASASEHVRALREAGLVHGNRVGGRVIHSLTPLGTALLHGDPQRPGPA</sequence>
<keyword evidence="1" id="KW-0805">Transcription regulation</keyword>
<dbReference type="SMART" id="SM00418">
    <property type="entry name" value="HTH_ARSR"/>
    <property type="match status" value="1"/>
</dbReference>
<dbReference type="Gene3D" id="1.10.10.10">
    <property type="entry name" value="Winged helix-like DNA-binding domain superfamily/Winged helix DNA-binding domain"/>
    <property type="match status" value="1"/>
</dbReference>
<dbReference type="PANTHER" id="PTHR43132">
    <property type="entry name" value="ARSENICAL RESISTANCE OPERON REPRESSOR ARSR-RELATED"/>
    <property type="match status" value="1"/>
</dbReference>
<organism evidence="5 6">
    <name type="scientific">Streptomyces atratus</name>
    <dbReference type="NCBI Taxonomy" id="1893"/>
    <lineage>
        <taxon>Bacteria</taxon>
        <taxon>Bacillati</taxon>
        <taxon>Actinomycetota</taxon>
        <taxon>Actinomycetes</taxon>
        <taxon>Kitasatosporales</taxon>
        <taxon>Streptomycetaceae</taxon>
        <taxon>Streptomyces</taxon>
    </lineage>
</organism>
<dbReference type="Pfam" id="PF12840">
    <property type="entry name" value="HTH_20"/>
    <property type="match status" value="1"/>
</dbReference>
<dbReference type="CDD" id="cd00090">
    <property type="entry name" value="HTH_ARSR"/>
    <property type="match status" value="1"/>
</dbReference>
<dbReference type="InterPro" id="IPR036388">
    <property type="entry name" value="WH-like_DNA-bd_sf"/>
</dbReference>
<dbReference type="AlphaFoldDB" id="A0A2Z5JBS2"/>
<gene>
    <name evidence="5" type="ORF">C5746_13255</name>
</gene>
<dbReference type="PANTHER" id="PTHR43132:SF8">
    <property type="entry name" value="HTH-TYPE TRANSCRIPTIONAL REGULATOR KMTR"/>
    <property type="match status" value="1"/>
</dbReference>
<evidence type="ECO:0000259" key="4">
    <source>
        <dbReference type="SMART" id="SM00418"/>
    </source>
</evidence>
<reference evidence="5 6" key="1">
    <citation type="journal article" date="2018" name="Front. Microbiol.">
        <title>Genome Sequencing of Streptomyces atratus SCSIOZH16 and Activation Production of Nocardamine via Metabolic Engineering.</title>
        <authorList>
            <person name="Li Y."/>
            <person name="Zhang C."/>
            <person name="Liu C."/>
            <person name="Ju J."/>
            <person name="Ma J."/>
        </authorList>
    </citation>
    <scope>NUCLEOTIDE SEQUENCE [LARGE SCALE GENOMIC DNA]</scope>
    <source>
        <strain evidence="5 6">SCSIO_ZH16</strain>
    </source>
</reference>
<dbReference type="InterPro" id="IPR051011">
    <property type="entry name" value="Metal_resp_trans_reg"/>
</dbReference>
<dbReference type="GeneID" id="95519442"/>
<dbReference type="RefSeq" id="WP_114244362.1">
    <property type="nucleotide sequence ID" value="NZ_CP027306.1"/>
</dbReference>
<dbReference type="SUPFAM" id="SSF46785">
    <property type="entry name" value="Winged helix' DNA-binding domain"/>
    <property type="match status" value="1"/>
</dbReference>
<evidence type="ECO:0000313" key="5">
    <source>
        <dbReference type="EMBL" id="AXE77749.1"/>
    </source>
</evidence>
<dbReference type="InterPro" id="IPR036390">
    <property type="entry name" value="WH_DNA-bd_sf"/>
</dbReference>
<evidence type="ECO:0000256" key="3">
    <source>
        <dbReference type="ARBA" id="ARBA00023163"/>
    </source>
</evidence>
<dbReference type="GO" id="GO:0003700">
    <property type="term" value="F:DNA-binding transcription factor activity"/>
    <property type="evidence" value="ECO:0007669"/>
    <property type="project" value="InterPro"/>
</dbReference>
<protein>
    <submittedName>
        <fullName evidence="5">Transcriptional regulator</fullName>
    </submittedName>
</protein>
<evidence type="ECO:0000313" key="6">
    <source>
        <dbReference type="Proteomes" id="UP000252698"/>
    </source>
</evidence>
<keyword evidence="3" id="KW-0804">Transcription</keyword>
<dbReference type="Proteomes" id="UP000252698">
    <property type="component" value="Chromosome"/>
</dbReference>
<dbReference type="InterPro" id="IPR011991">
    <property type="entry name" value="ArsR-like_HTH"/>
</dbReference>
<dbReference type="GO" id="GO:0003677">
    <property type="term" value="F:DNA binding"/>
    <property type="evidence" value="ECO:0007669"/>
    <property type="project" value="UniProtKB-KW"/>
</dbReference>
<dbReference type="EMBL" id="CP027306">
    <property type="protein sequence ID" value="AXE77749.1"/>
    <property type="molecule type" value="Genomic_DNA"/>
</dbReference>
<keyword evidence="2" id="KW-0238">DNA-binding</keyword>